<gene>
    <name evidence="3" type="ORF">DB30_02968</name>
</gene>
<reference evidence="3 4" key="1">
    <citation type="submission" date="2014-12" db="EMBL/GenBank/DDBJ databases">
        <title>Genome assembly of Enhygromyxa salina DSM 15201.</title>
        <authorList>
            <person name="Sharma G."/>
            <person name="Subramanian S."/>
        </authorList>
    </citation>
    <scope>NUCLEOTIDE SEQUENCE [LARGE SCALE GENOMIC DNA]</scope>
    <source>
        <strain evidence="3 4">DSM 15201</strain>
    </source>
</reference>
<sequence>MSARTNDDGPTKKKLPFVRRMLTAQGRSLEITKAGYLFIVLTLAVGFAAINSGANLLHVLFGCQIGLIIASGMLSENMVRRAIVRRRIASPLHAGGRGALIIELRNASARGDMISVSVEDDDRVDSADKTEPVFSVAVPGGGATTLHASVTMQRRGLHSLPKAVVATRFPFGLFVKRRDLPGRERVLVYPRIHPVDPALLKEARAGVGEAKGARDRAGEFFGLSEYREGQELRRIHWPATARLGRAVVQEYEARGEAEQILELAPGRAGEDSFEAAIEQVASQVVALLREGRVATGLRYADELVVEPGIGPAHERRLLEFLALVGLERDPLESLLTAEAERERERERDDARGSEAAA</sequence>
<name>A0A0C2A2W1_9BACT</name>
<accession>A0A0C2A2W1</accession>
<dbReference type="PANTHER" id="PTHR34351:SF1">
    <property type="entry name" value="SLR1927 PROTEIN"/>
    <property type="match status" value="1"/>
</dbReference>
<proteinExistence type="predicted"/>
<feature type="compositionally biased region" description="Basic and acidic residues" evidence="1">
    <location>
        <begin position="338"/>
        <end position="357"/>
    </location>
</feature>
<dbReference type="EMBL" id="JMCC02000021">
    <property type="protein sequence ID" value="KIG17693.1"/>
    <property type="molecule type" value="Genomic_DNA"/>
</dbReference>
<feature type="transmembrane region" description="Helical" evidence="2">
    <location>
        <begin position="34"/>
        <end position="50"/>
    </location>
</feature>
<organism evidence="3 4">
    <name type="scientific">Enhygromyxa salina</name>
    <dbReference type="NCBI Taxonomy" id="215803"/>
    <lineage>
        <taxon>Bacteria</taxon>
        <taxon>Pseudomonadati</taxon>
        <taxon>Myxococcota</taxon>
        <taxon>Polyangia</taxon>
        <taxon>Nannocystales</taxon>
        <taxon>Nannocystaceae</taxon>
        <taxon>Enhygromyxa</taxon>
    </lineage>
</organism>
<keyword evidence="2" id="KW-0812">Transmembrane</keyword>
<comment type="caution">
    <text evidence="3">The sequence shown here is derived from an EMBL/GenBank/DDBJ whole genome shotgun (WGS) entry which is preliminary data.</text>
</comment>
<evidence type="ECO:0000256" key="2">
    <source>
        <dbReference type="SAM" id="Phobius"/>
    </source>
</evidence>
<feature type="transmembrane region" description="Helical" evidence="2">
    <location>
        <begin position="56"/>
        <end position="75"/>
    </location>
</feature>
<evidence type="ECO:0000256" key="1">
    <source>
        <dbReference type="SAM" id="MobiDB-lite"/>
    </source>
</evidence>
<feature type="region of interest" description="Disordered" evidence="1">
    <location>
        <begin position="335"/>
        <end position="357"/>
    </location>
</feature>
<dbReference type="AlphaFoldDB" id="A0A0C2A2W1"/>
<keyword evidence="2" id="KW-0472">Membrane</keyword>
<keyword evidence="2" id="KW-1133">Transmembrane helix</keyword>
<protein>
    <submittedName>
        <fullName evidence="3">Uncharacterized protein</fullName>
    </submittedName>
</protein>
<evidence type="ECO:0000313" key="4">
    <source>
        <dbReference type="Proteomes" id="UP000031599"/>
    </source>
</evidence>
<dbReference type="PANTHER" id="PTHR34351">
    <property type="entry name" value="SLR1927 PROTEIN-RELATED"/>
    <property type="match status" value="1"/>
</dbReference>
<evidence type="ECO:0000313" key="3">
    <source>
        <dbReference type="EMBL" id="KIG17693.1"/>
    </source>
</evidence>
<dbReference type="RefSeq" id="WP_052548120.1">
    <property type="nucleotide sequence ID" value="NZ_JMCC02000021.1"/>
</dbReference>
<dbReference type="Proteomes" id="UP000031599">
    <property type="component" value="Unassembled WGS sequence"/>
</dbReference>